<dbReference type="RefSeq" id="WP_175373223.1">
    <property type="nucleotide sequence ID" value="NZ_JABWCS010000216.1"/>
</dbReference>
<dbReference type="GO" id="GO:0016787">
    <property type="term" value="F:hydrolase activity"/>
    <property type="evidence" value="ECO:0007669"/>
    <property type="project" value="UniProtKB-KW"/>
</dbReference>
<dbReference type="Pfam" id="PF00144">
    <property type="entry name" value="Beta-lactamase"/>
    <property type="match status" value="1"/>
</dbReference>
<accession>A0A850ETV0</accession>
<dbReference type="Proteomes" id="UP000564806">
    <property type="component" value="Unassembled WGS sequence"/>
</dbReference>
<comment type="caution">
    <text evidence="2">The sequence shown here is derived from an EMBL/GenBank/DDBJ whole genome shotgun (WGS) entry which is preliminary data.</text>
</comment>
<reference evidence="2" key="1">
    <citation type="submission" date="2020-06" db="EMBL/GenBank/DDBJ databases">
        <title>Paenibacillus sp. nov., isolated from soil.</title>
        <authorList>
            <person name="Seo Y.L."/>
        </authorList>
    </citation>
    <scope>NUCLEOTIDE SEQUENCE [LARGE SCALE GENOMIC DNA]</scope>
    <source>
        <strain evidence="2">JW14</strain>
    </source>
</reference>
<evidence type="ECO:0000313" key="2">
    <source>
        <dbReference type="EMBL" id="NUU62774.1"/>
    </source>
</evidence>
<sequence length="116" mass="12895">MSIPTGGGGLYSTTQDLYLFDRALYTDKIINIASVNLMHTPYIPSSQYSSSYGYGWFIADDTFGDTNNRQIGHGGGIYGFRSEFNRYVDEDVVVIVLAKGVFSLCLNIKVLLRSFV</sequence>
<dbReference type="Gene3D" id="3.40.710.10">
    <property type="entry name" value="DD-peptidase/beta-lactamase superfamily"/>
    <property type="match status" value="1"/>
</dbReference>
<organism evidence="2 3">
    <name type="scientific">Paenibacillus agri</name>
    <dbReference type="NCBI Taxonomy" id="2744309"/>
    <lineage>
        <taxon>Bacteria</taxon>
        <taxon>Bacillati</taxon>
        <taxon>Bacillota</taxon>
        <taxon>Bacilli</taxon>
        <taxon>Bacillales</taxon>
        <taxon>Paenibacillaceae</taxon>
        <taxon>Paenibacillus</taxon>
    </lineage>
</organism>
<dbReference type="SUPFAM" id="SSF56601">
    <property type="entry name" value="beta-lactamase/transpeptidase-like"/>
    <property type="match status" value="1"/>
</dbReference>
<proteinExistence type="predicted"/>
<name>A0A850ETV0_9BACL</name>
<keyword evidence="2" id="KW-0378">Hydrolase</keyword>
<protein>
    <submittedName>
        <fullName evidence="2">Serine hydrolase</fullName>
    </submittedName>
</protein>
<evidence type="ECO:0000313" key="3">
    <source>
        <dbReference type="Proteomes" id="UP000564806"/>
    </source>
</evidence>
<keyword evidence="3" id="KW-1185">Reference proteome</keyword>
<feature type="domain" description="Beta-lactamase-related" evidence="1">
    <location>
        <begin position="5"/>
        <end position="100"/>
    </location>
</feature>
<dbReference type="InterPro" id="IPR012338">
    <property type="entry name" value="Beta-lactam/transpept-like"/>
</dbReference>
<gene>
    <name evidence="2" type="ORF">HPT30_20720</name>
</gene>
<dbReference type="EMBL" id="JABWCS010000216">
    <property type="protein sequence ID" value="NUU62774.1"/>
    <property type="molecule type" value="Genomic_DNA"/>
</dbReference>
<dbReference type="InterPro" id="IPR001466">
    <property type="entry name" value="Beta-lactam-related"/>
</dbReference>
<dbReference type="AlphaFoldDB" id="A0A850ETV0"/>
<evidence type="ECO:0000259" key="1">
    <source>
        <dbReference type="Pfam" id="PF00144"/>
    </source>
</evidence>